<protein>
    <recommendedName>
        <fullName evidence="4">Holin</fullName>
    </recommendedName>
</protein>
<keyword evidence="3" id="KW-1185">Reference proteome</keyword>
<dbReference type="Proteomes" id="UP001501496">
    <property type="component" value="Unassembled WGS sequence"/>
</dbReference>
<keyword evidence="1" id="KW-0472">Membrane</keyword>
<feature type="transmembrane region" description="Helical" evidence="1">
    <location>
        <begin position="63"/>
        <end position="83"/>
    </location>
</feature>
<accession>A0ABP8BZZ5</accession>
<keyword evidence="1" id="KW-0812">Transmembrane</keyword>
<organism evidence="2 3">
    <name type="scientific">Postechiella marina</name>
    <dbReference type="NCBI Taxonomy" id="943941"/>
    <lineage>
        <taxon>Bacteria</taxon>
        <taxon>Pseudomonadati</taxon>
        <taxon>Bacteroidota</taxon>
        <taxon>Flavobacteriia</taxon>
        <taxon>Flavobacteriales</taxon>
        <taxon>Flavobacteriaceae</taxon>
        <taxon>Postechiella</taxon>
    </lineage>
</organism>
<sequence>MNKYKKLGLSILFDALGYVSFIIPGFGEFTDVIWAPASVWLMTKLYKGKTGKIAAGISFVEEMAPGIDVIPTFTLMWLYTYVLNGKKSIKKD</sequence>
<name>A0ABP8BZZ5_9FLAO</name>
<reference evidence="3" key="1">
    <citation type="journal article" date="2019" name="Int. J. Syst. Evol. Microbiol.">
        <title>The Global Catalogue of Microorganisms (GCM) 10K type strain sequencing project: providing services to taxonomists for standard genome sequencing and annotation.</title>
        <authorList>
            <consortium name="The Broad Institute Genomics Platform"/>
            <consortium name="The Broad Institute Genome Sequencing Center for Infectious Disease"/>
            <person name="Wu L."/>
            <person name="Ma J."/>
        </authorList>
    </citation>
    <scope>NUCLEOTIDE SEQUENCE [LARGE SCALE GENOMIC DNA]</scope>
    <source>
        <strain evidence="3">JCM 17630</strain>
    </source>
</reference>
<evidence type="ECO:0000256" key="1">
    <source>
        <dbReference type="SAM" id="Phobius"/>
    </source>
</evidence>
<feature type="transmembrane region" description="Helical" evidence="1">
    <location>
        <begin position="7"/>
        <end position="26"/>
    </location>
</feature>
<dbReference type="EMBL" id="BAABCA010000001">
    <property type="protein sequence ID" value="GAA4230664.1"/>
    <property type="molecule type" value="Genomic_DNA"/>
</dbReference>
<keyword evidence="1" id="KW-1133">Transmembrane helix</keyword>
<proteinExistence type="predicted"/>
<dbReference type="RefSeq" id="WP_344785935.1">
    <property type="nucleotide sequence ID" value="NZ_BAABCA010000001.1"/>
</dbReference>
<evidence type="ECO:0008006" key="4">
    <source>
        <dbReference type="Google" id="ProtNLM"/>
    </source>
</evidence>
<gene>
    <name evidence="2" type="ORF">GCM10022291_01360</name>
</gene>
<evidence type="ECO:0000313" key="3">
    <source>
        <dbReference type="Proteomes" id="UP001501496"/>
    </source>
</evidence>
<evidence type="ECO:0000313" key="2">
    <source>
        <dbReference type="EMBL" id="GAA4230664.1"/>
    </source>
</evidence>
<comment type="caution">
    <text evidence="2">The sequence shown here is derived from an EMBL/GenBank/DDBJ whole genome shotgun (WGS) entry which is preliminary data.</text>
</comment>